<proteinExistence type="predicted"/>
<dbReference type="EMBL" id="FMZW01000032">
    <property type="protein sequence ID" value="SDE70543.1"/>
    <property type="molecule type" value="Genomic_DNA"/>
</dbReference>
<name>A0A1G7F3K7_9BRAD</name>
<accession>A0A1G7F3K7</accession>
<evidence type="ECO:0000313" key="1">
    <source>
        <dbReference type="EMBL" id="SDE70543.1"/>
    </source>
</evidence>
<dbReference type="RefSeq" id="WP_141713663.1">
    <property type="nucleotide sequence ID" value="NZ_FMZW01000032.1"/>
</dbReference>
<dbReference type="Proteomes" id="UP000199245">
    <property type="component" value="Unassembled WGS sequence"/>
</dbReference>
<protein>
    <submittedName>
        <fullName evidence="1">Uncharacterized protein</fullName>
    </submittedName>
</protein>
<dbReference type="AlphaFoldDB" id="A0A1G7F3K7"/>
<organism evidence="1 2">
    <name type="scientific">Bradyrhizobium brasilense</name>
    <dbReference type="NCBI Taxonomy" id="1419277"/>
    <lineage>
        <taxon>Bacteria</taxon>
        <taxon>Pseudomonadati</taxon>
        <taxon>Pseudomonadota</taxon>
        <taxon>Alphaproteobacteria</taxon>
        <taxon>Hyphomicrobiales</taxon>
        <taxon>Nitrobacteraceae</taxon>
        <taxon>Bradyrhizobium</taxon>
    </lineage>
</organism>
<sequence>MTKENGINNDIGIAAGAFQDFTKRVIGTQNELLKKYSEAYWHWQERLQTESTQLTEFFKEVSSTTSAPDQIGVLQAWVKGAKQRVTEDFIYSIETAKALTNVGLQA</sequence>
<reference evidence="1 2" key="1">
    <citation type="submission" date="2016-10" db="EMBL/GenBank/DDBJ databases">
        <authorList>
            <person name="de Groot N.N."/>
        </authorList>
    </citation>
    <scope>NUCLEOTIDE SEQUENCE [LARGE SCALE GENOMIC DNA]</scope>
    <source>
        <strain evidence="1 2">R5</strain>
    </source>
</reference>
<evidence type="ECO:0000313" key="2">
    <source>
        <dbReference type="Proteomes" id="UP000199245"/>
    </source>
</evidence>
<gene>
    <name evidence="1" type="ORF">SAMN05216337_103264</name>
</gene>